<dbReference type="Pfam" id="PF00059">
    <property type="entry name" value="Lectin_C"/>
    <property type="match status" value="1"/>
</dbReference>
<dbReference type="AlphaFoldDB" id="A0A556U4D3"/>
<dbReference type="OrthoDB" id="6337382at2759"/>
<gene>
    <name evidence="5" type="ORF">Baya_8586</name>
</gene>
<dbReference type="GO" id="GO:0030246">
    <property type="term" value="F:carbohydrate binding"/>
    <property type="evidence" value="ECO:0007669"/>
    <property type="project" value="UniProtKB-KW"/>
</dbReference>
<evidence type="ECO:0000313" key="6">
    <source>
        <dbReference type="Proteomes" id="UP000319801"/>
    </source>
</evidence>
<dbReference type="SMART" id="SM00034">
    <property type="entry name" value="CLECT"/>
    <property type="match status" value="1"/>
</dbReference>
<dbReference type="SUPFAM" id="SSF56436">
    <property type="entry name" value="C-type lectin-like"/>
    <property type="match status" value="1"/>
</dbReference>
<dbReference type="EMBL" id="VCAZ01000047">
    <property type="protein sequence ID" value="TSM60514.1"/>
    <property type="molecule type" value="Genomic_DNA"/>
</dbReference>
<dbReference type="Gene3D" id="3.10.100.10">
    <property type="entry name" value="Mannose-Binding Protein A, subunit A"/>
    <property type="match status" value="1"/>
</dbReference>
<feature type="domain" description="C-type lectin" evidence="4">
    <location>
        <begin position="57"/>
        <end position="157"/>
    </location>
</feature>
<feature type="chain" id="PRO_5022143125" evidence="3">
    <location>
        <begin position="27"/>
        <end position="162"/>
    </location>
</feature>
<evidence type="ECO:0000259" key="4">
    <source>
        <dbReference type="PROSITE" id="PS50041"/>
    </source>
</evidence>
<keyword evidence="1 5" id="KW-0430">Lectin</keyword>
<dbReference type="InterPro" id="IPR050111">
    <property type="entry name" value="C-type_lectin/snaclec_domain"/>
</dbReference>
<dbReference type="PANTHER" id="PTHR22803">
    <property type="entry name" value="MANNOSE, PHOSPHOLIPASE, LECTIN RECEPTOR RELATED"/>
    <property type="match status" value="1"/>
</dbReference>
<reference evidence="5 6" key="1">
    <citation type="journal article" date="2019" name="Genome Biol. Evol.">
        <title>Whole-Genome Sequencing of the Giant Devil Catfish, Bagarius yarrelli.</title>
        <authorList>
            <person name="Jiang W."/>
            <person name="Lv Y."/>
            <person name="Cheng L."/>
            <person name="Yang K."/>
            <person name="Chao B."/>
            <person name="Wang X."/>
            <person name="Li Y."/>
            <person name="Pan X."/>
            <person name="You X."/>
            <person name="Zhang Y."/>
            <person name="Yang J."/>
            <person name="Li J."/>
            <person name="Zhang X."/>
            <person name="Liu S."/>
            <person name="Sun C."/>
            <person name="Yang J."/>
            <person name="Shi Q."/>
        </authorList>
    </citation>
    <scope>NUCLEOTIDE SEQUENCE [LARGE SCALE GENOMIC DNA]</scope>
    <source>
        <strain evidence="5">JWS20170419001</strain>
        <tissue evidence="5">Muscle</tissue>
    </source>
</reference>
<evidence type="ECO:0000313" key="5">
    <source>
        <dbReference type="EMBL" id="TSM60514.1"/>
    </source>
</evidence>
<keyword evidence="3" id="KW-0732">Signal</keyword>
<evidence type="ECO:0000256" key="2">
    <source>
        <dbReference type="ARBA" id="ARBA00023157"/>
    </source>
</evidence>
<accession>A0A556U4D3</accession>
<organism evidence="5 6">
    <name type="scientific">Bagarius yarrelli</name>
    <name type="common">Goonch</name>
    <name type="synonym">Bagrus yarrelli</name>
    <dbReference type="NCBI Taxonomy" id="175774"/>
    <lineage>
        <taxon>Eukaryota</taxon>
        <taxon>Metazoa</taxon>
        <taxon>Chordata</taxon>
        <taxon>Craniata</taxon>
        <taxon>Vertebrata</taxon>
        <taxon>Euteleostomi</taxon>
        <taxon>Actinopterygii</taxon>
        <taxon>Neopterygii</taxon>
        <taxon>Teleostei</taxon>
        <taxon>Ostariophysi</taxon>
        <taxon>Siluriformes</taxon>
        <taxon>Sisoridae</taxon>
        <taxon>Sisorinae</taxon>
        <taxon>Bagarius</taxon>
    </lineage>
</organism>
<name>A0A556U4D3_BAGYA</name>
<proteinExistence type="predicted"/>
<sequence>MCLLMLVVSMLAIIAILWIKLTTGRGQIQTCYNMTFQRDQLDTSFQKKLSQPSMGLNWSESRHDCQERGADLVIINSQEEQDMINMWRGNEDAWIGANDQNAEGDWKWVDGTAVTDGFWISGEPNNKGEEDCAVSGYQSIPNWNDISCSSKYNWICEKKINI</sequence>
<dbReference type="CDD" id="cd03590">
    <property type="entry name" value="CLECT_DC-SIGN_like"/>
    <property type="match status" value="1"/>
</dbReference>
<comment type="caution">
    <text evidence="5">The sequence shown here is derived from an EMBL/GenBank/DDBJ whole genome shotgun (WGS) entry which is preliminary data.</text>
</comment>
<protein>
    <submittedName>
        <fullName evidence="5">C-type lectin domain family 4 member M</fullName>
    </submittedName>
</protein>
<dbReference type="PROSITE" id="PS00615">
    <property type="entry name" value="C_TYPE_LECTIN_1"/>
    <property type="match status" value="1"/>
</dbReference>
<dbReference type="Proteomes" id="UP000319801">
    <property type="component" value="Unassembled WGS sequence"/>
</dbReference>
<dbReference type="InterPro" id="IPR016186">
    <property type="entry name" value="C-type_lectin-like/link_sf"/>
</dbReference>
<dbReference type="InterPro" id="IPR033989">
    <property type="entry name" value="CD209-like_CTLD"/>
</dbReference>
<keyword evidence="6" id="KW-1185">Reference proteome</keyword>
<keyword evidence="2" id="KW-1015">Disulfide bond</keyword>
<dbReference type="InterPro" id="IPR001304">
    <property type="entry name" value="C-type_lectin-like"/>
</dbReference>
<evidence type="ECO:0000256" key="3">
    <source>
        <dbReference type="SAM" id="SignalP"/>
    </source>
</evidence>
<dbReference type="InterPro" id="IPR018378">
    <property type="entry name" value="C-type_lectin_CS"/>
</dbReference>
<dbReference type="InterPro" id="IPR016187">
    <property type="entry name" value="CTDL_fold"/>
</dbReference>
<evidence type="ECO:0000256" key="1">
    <source>
        <dbReference type="ARBA" id="ARBA00022734"/>
    </source>
</evidence>
<feature type="signal peptide" evidence="3">
    <location>
        <begin position="1"/>
        <end position="26"/>
    </location>
</feature>
<dbReference type="PROSITE" id="PS50041">
    <property type="entry name" value="C_TYPE_LECTIN_2"/>
    <property type="match status" value="1"/>
</dbReference>